<dbReference type="GO" id="GO:0003677">
    <property type="term" value="F:DNA binding"/>
    <property type="evidence" value="ECO:0007669"/>
    <property type="project" value="UniProtKB-UniRule"/>
</dbReference>
<evidence type="ECO:0000259" key="3">
    <source>
        <dbReference type="PROSITE" id="PS50977"/>
    </source>
</evidence>
<evidence type="ECO:0000256" key="2">
    <source>
        <dbReference type="PROSITE-ProRule" id="PRU00335"/>
    </source>
</evidence>
<dbReference type="InterPro" id="IPR009057">
    <property type="entry name" value="Homeodomain-like_sf"/>
</dbReference>
<dbReference type="Gene3D" id="1.10.357.10">
    <property type="entry name" value="Tetracycline Repressor, domain 2"/>
    <property type="match status" value="1"/>
</dbReference>
<dbReference type="PANTHER" id="PTHR43479:SF11">
    <property type="entry name" value="ACREF_ENVCD OPERON REPRESSOR-RELATED"/>
    <property type="match status" value="1"/>
</dbReference>
<dbReference type="EMBL" id="FMHG01000001">
    <property type="protein sequence ID" value="SCJ43350.1"/>
    <property type="molecule type" value="Genomic_DNA"/>
</dbReference>
<gene>
    <name evidence="4" type="primary">yvdT</name>
    <name evidence="4" type="ORF">SAMEA3545359_00337</name>
</gene>
<dbReference type="InterPro" id="IPR023772">
    <property type="entry name" value="DNA-bd_HTH_TetR-type_CS"/>
</dbReference>
<dbReference type="InterPro" id="IPR001647">
    <property type="entry name" value="HTH_TetR"/>
</dbReference>
<evidence type="ECO:0000256" key="1">
    <source>
        <dbReference type="ARBA" id="ARBA00023125"/>
    </source>
</evidence>
<protein>
    <submittedName>
        <fullName evidence="4">Uncharacterized HTH-type transcriptional regulator yvdT</fullName>
    </submittedName>
</protein>
<evidence type="ECO:0000313" key="4">
    <source>
        <dbReference type="EMBL" id="SCJ43350.1"/>
    </source>
</evidence>
<accession>A0A1C6GDR4</accession>
<proteinExistence type="predicted"/>
<dbReference type="PANTHER" id="PTHR43479">
    <property type="entry name" value="ACREF/ENVCD OPERON REPRESSOR-RELATED"/>
    <property type="match status" value="1"/>
</dbReference>
<dbReference type="InterPro" id="IPR050624">
    <property type="entry name" value="HTH-type_Tx_Regulator"/>
</dbReference>
<reference evidence="4" key="1">
    <citation type="submission" date="2015-09" db="EMBL/GenBank/DDBJ databases">
        <authorList>
            <consortium name="Pathogen Informatics"/>
        </authorList>
    </citation>
    <scope>NUCLEOTIDE SEQUENCE</scope>
    <source>
        <strain evidence="4">2789STDY5834896</strain>
    </source>
</reference>
<dbReference type="SUPFAM" id="SSF46689">
    <property type="entry name" value="Homeodomain-like"/>
    <property type="match status" value="1"/>
</dbReference>
<name>A0A1C6GDR4_9FIRM</name>
<sequence>MLIGKIEQKKKKKEQAIEQAAFELFDEKGIAGVSIDMIARRAGIAKGTFYLYFKDKDAVLAHVVFRRGAQVLAQAMQQAMQQNIEDPIERIIYVTDYAIDLLKNDPAVLRVIRKNLSWSLMQSGLQSADDTGADSEVTQLLRQYLSQLESWGYTAEEAFQLVFMVVELIGSTCYCSIVLGQLPDIDTVKPMLFTAIRKMLRPS</sequence>
<dbReference type="PRINTS" id="PR00455">
    <property type="entry name" value="HTHTETR"/>
</dbReference>
<organism evidence="4">
    <name type="scientific">uncultured Anaerotruncus sp</name>
    <dbReference type="NCBI Taxonomy" id="905011"/>
    <lineage>
        <taxon>Bacteria</taxon>
        <taxon>Bacillati</taxon>
        <taxon>Bacillota</taxon>
        <taxon>Clostridia</taxon>
        <taxon>Eubacteriales</taxon>
        <taxon>Oscillospiraceae</taxon>
        <taxon>Anaerotruncus</taxon>
        <taxon>environmental samples</taxon>
    </lineage>
</organism>
<dbReference type="PROSITE" id="PS01081">
    <property type="entry name" value="HTH_TETR_1"/>
    <property type="match status" value="1"/>
</dbReference>
<feature type="DNA-binding region" description="H-T-H motif" evidence="2">
    <location>
        <begin position="34"/>
        <end position="53"/>
    </location>
</feature>
<dbReference type="Pfam" id="PF00440">
    <property type="entry name" value="TetR_N"/>
    <property type="match status" value="1"/>
</dbReference>
<dbReference type="PROSITE" id="PS50977">
    <property type="entry name" value="HTH_TETR_2"/>
    <property type="match status" value="1"/>
</dbReference>
<dbReference type="AlphaFoldDB" id="A0A1C6GDR4"/>
<feature type="domain" description="HTH tetR-type" evidence="3">
    <location>
        <begin position="11"/>
        <end position="71"/>
    </location>
</feature>
<keyword evidence="1 2" id="KW-0238">DNA-binding</keyword>